<dbReference type="GO" id="GO:0071209">
    <property type="term" value="F:U7 snRNA binding"/>
    <property type="evidence" value="ECO:0007669"/>
    <property type="project" value="TreeGrafter"/>
</dbReference>
<dbReference type="AlphaFoldDB" id="D5A8R5"/>
<sequence length="127" mass="14056">MGRKKLKLRRSERSLACAIQALVGTELLLELRNDTCIRGLLDDCDDAINVIIKDSLIEDVQGVEKKLPLIFVRGSHIRFIHIPQSLNISQAVEERREMLDKAEYAYMGGKGLPAPKPGETTGGASIK</sequence>
<evidence type="ECO:0000259" key="1">
    <source>
        <dbReference type="SMART" id="SM00651"/>
    </source>
</evidence>
<dbReference type="InterPro" id="IPR052840">
    <property type="entry name" value="U7_snRNA_Sm-like"/>
</dbReference>
<dbReference type="SUPFAM" id="SSF50182">
    <property type="entry name" value="Sm-like ribonucleoproteins"/>
    <property type="match status" value="1"/>
</dbReference>
<protein>
    <recommendedName>
        <fullName evidence="1">Sm domain-containing protein</fullName>
    </recommendedName>
</protein>
<dbReference type="SMART" id="SM00651">
    <property type="entry name" value="Sm"/>
    <property type="match status" value="1"/>
</dbReference>
<proteinExistence type="evidence at transcript level"/>
<dbReference type="Gene3D" id="2.30.30.100">
    <property type="match status" value="1"/>
</dbReference>
<dbReference type="GO" id="GO:0016604">
    <property type="term" value="C:nuclear body"/>
    <property type="evidence" value="ECO:0007669"/>
    <property type="project" value="TreeGrafter"/>
</dbReference>
<feature type="domain" description="Sm" evidence="1">
    <location>
        <begin position="17"/>
        <end position="82"/>
    </location>
</feature>
<dbReference type="GO" id="GO:0006398">
    <property type="term" value="P:mRNA 3'-end processing by stem-loop binding and cleavage"/>
    <property type="evidence" value="ECO:0007669"/>
    <property type="project" value="TreeGrafter"/>
</dbReference>
<accession>D5A8R5</accession>
<dbReference type="PANTHER" id="PTHR21196:SF1">
    <property type="entry name" value="U7 SNRNA-ASSOCIATED SM-LIKE PROTEIN LSM10"/>
    <property type="match status" value="1"/>
</dbReference>
<name>D5A8R5_PICSI</name>
<dbReference type="PANTHER" id="PTHR21196">
    <property type="entry name" value="U7 SNRNA-ASSOCIATED SM-LIKE PROTEIN LSM10"/>
    <property type="match status" value="1"/>
</dbReference>
<dbReference type="CDD" id="cd01733">
    <property type="entry name" value="LSm10"/>
    <property type="match status" value="1"/>
</dbReference>
<dbReference type="GO" id="GO:0071254">
    <property type="term" value="C:cytoplasmic U snRNP body"/>
    <property type="evidence" value="ECO:0007669"/>
    <property type="project" value="TreeGrafter"/>
</dbReference>
<dbReference type="GO" id="GO:0071208">
    <property type="term" value="F:histone pre-mRNA DCP binding"/>
    <property type="evidence" value="ECO:0007669"/>
    <property type="project" value="TreeGrafter"/>
</dbReference>
<dbReference type="Pfam" id="PF01423">
    <property type="entry name" value="LSM"/>
    <property type="match status" value="1"/>
</dbReference>
<evidence type="ECO:0000313" key="2">
    <source>
        <dbReference type="EMBL" id="ADE75934.1"/>
    </source>
</evidence>
<dbReference type="EMBL" id="BT122562">
    <property type="protein sequence ID" value="ADE75934.1"/>
    <property type="molecule type" value="mRNA"/>
</dbReference>
<reference evidence="2" key="1">
    <citation type="submission" date="2010-04" db="EMBL/GenBank/DDBJ databases">
        <authorList>
            <person name="Reid K.E."/>
            <person name="Liao N."/>
            <person name="Chan S."/>
            <person name="Docking R."/>
            <person name="Taylor G."/>
            <person name="Moore R."/>
            <person name="Mayo M."/>
            <person name="Munro S."/>
            <person name="King J."/>
            <person name="Yanchuk A."/>
            <person name="Holt R."/>
            <person name="Jones S."/>
            <person name="Marra M."/>
            <person name="Ritland C.E."/>
            <person name="Ritland K."/>
            <person name="Bohlmann J."/>
        </authorList>
    </citation>
    <scope>NUCLEOTIDE SEQUENCE</scope>
    <source>
        <tissue evidence="2">Buds collected with no treatment. Collection October 2007</tissue>
    </source>
</reference>
<dbReference type="InterPro" id="IPR010920">
    <property type="entry name" value="LSM_dom_sf"/>
</dbReference>
<dbReference type="InterPro" id="IPR001163">
    <property type="entry name" value="Sm_dom_euk/arc"/>
</dbReference>
<organism evidence="2">
    <name type="scientific">Picea sitchensis</name>
    <name type="common">Sitka spruce</name>
    <name type="synonym">Pinus sitchensis</name>
    <dbReference type="NCBI Taxonomy" id="3332"/>
    <lineage>
        <taxon>Eukaryota</taxon>
        <taxon>Viridiplantae</taxon>
        <taxon>Streptophyta</taxon>
        <taxon>Embryophyta</taxon>
        <taxon>Tracheophyta</taxon>
        <taxon>Spermatophyta</taxon>
        <taxon>Pinopsida</taxon>
        <taxon>Pinidae</taxon>
        <taxon>Conifers I</taxon>
        <taxon>Pinales</taxon>
        <taxon>Pinaceae</taxon>
        <taxon>Picea</taxon>
    </lineage>
</organism>